<feature type="transmembrane region" description="Helical" evidence="8">
    <location>
        <begin position="117"/>
        <end position="136"/>
    </location>
</feature>
<accession>A0A0R1LWW0</accession>
<comment type="caution">
    <text evidence="11">The sequence shown here is derived from an EMBL/GenBank/DDBJ whole genome shotgun (WGS) entry which is preliminary data.</text>
</comment>
<dbReference type="PATRIC" id="fig|1423731.3.peg.549"/>
<reference evidence="11 12" key="1">
    <citation type="journal article" date="2015" name="Genome Announc.">
        <title>Expanding the biotechnology potential of lactobacilli through comparative genomics of 213 strains and associated genera.</title>
        <authorList>
            <person name="Sun Z."/>
            <person name="Harris H.M."/>
            <person name="McCann A."/>
            <person name="Guo C."/>
            <person name="Argimon S."/>
            <person name="Zhang W."/>
            <person name="Yang X."/>
            <person name="Jeffery I.B."/>
            <person name="Cooney J.C."/>
            <person name="Kagawa T.F."/>
            <person name="Liu W."/>
            <person name="Song Y."/>
            <person name="Salvetti E."/>
            <person name="Wrobel A."/>
            <person name="Rasinkangas P."/>
            <person name="Parkhill J."/>
            <person name="Rea M.C."/>
            <person name="O'Sullivan O."/>
            <person name="Ritari J."/>
            <person name="Douillard F.P."/>
            <person name="Paul Ross R."/>
            <person name="Yang R."/>
            <person name="Briner A.E."/>
            <person name="Felis G.E."/>
            <person name="de Vos W.M."/>
            <person name="Barrangou R."/>
            <person name="Klaenhammer T.R."/>
            <person name="Caufield P.W."/>
            <person name="Cui Y."/>
            <person name="Zhang H."/>
            <person name="O'Toole P.W."/>
        </authorList>
    </citation>
    <scope>NUCLEOTIDE SEQUENCE [LARGE SCALE GENOMIC DNA]</scope>
    <source>
        <strain evidence="11 12">DSM 19910</strain>
    </source>
</reference>
<dbReference type="SUPFAM" id="SSF161111">
    <property type="entry name" value="Cation efflux protein transmembrane domain-like"/>
    <property type="match status" value="1"/>
</dbReference>
<dbReference type="Pfam" id="PF01545">
    <property type="entry name" value="Cation_efflux"/>
    <property type="match status" value="1"/>
</dbReference>
<name>A0A0R1LWW0_9LACO</name>
<evidence type="ECO:0000256" key="1">
    <source>
        <dbReference type="ARBA" id="ARBA00004141"/>
    </source>
</evidence>
<feature type="domain" description="Cation efflux protein cytoplasmic" evidence="10">
    <location>
        <begin position="210"/>
        <end position="283"/>
    </location>
</feature>
<dbReference type="STRING" id="1423731.FC81_GL000534"/>
<keyword evidence="12" id="KW-1185">Reference proteome</keyword>
<evidence type="ECO:0000256" key="5">
    <source>
        <dbReference type="ARBA" id="ARBA00022989"/>
    </source>
</evidence>
<feature type="transmembrane region" description="Helical" evidence="8">
    <location>
        <begin position="80"/>
        <end position="105"/>
    </location>
</feature>
<proteinExistence type="inferred from homology"/>
<comment type="subcellular location">
    <subcellularLocation>
        <location evidence="1">Membrane</location>
        <topology evidence="1">Multi-pass membrane protein</topology>
    </subcellularLocation>
</comment>
<keyword evidence="7 8" id="KW-0472">Membrane</keyword>
<evidence type="ECO:0000256" key="3">
    <source>
        <dbReference type="ARBA" id="ARBA00022448"/>
    </source>
</evidence>
<evidence type="ECO:0000259" key="9">
    <source>
        <dbReference type="Pfam" id="PF01545"/>
    </source>
</evidence>
<evidence type="ECO:0000256" key="4">
    <source>
        <dbReference type="ARBA" id="ARBA00022692"/>
    </source>
</evidence>
<dbReference type="InterPro" id="IPR002524">
    <property type="entry name" value="Cation_efflux"/>
</dbReference>
<feature type="transmembrane region" description="Helical" evidence="8">
    <location>
        <begin position="49"/>
        <end position="68"/>
    </location>
</feature>
<feature type="transmembrane region" description="Helical" evidence="8">
    <location>
        <begin position="157"/>
        <end position="175"/>
    </location>
</feature>
<feature type="transmembrane region" description="Helical" evidence="8">
    <location>
        <begin position="181"/>
        <end position="198"/>
    </location>
</feature>
<dbReference type="Gene3D" id="1.20.1510.10">
    <property type="entry name" value="Cation efflux protein transmembrane domain"/>
    <property type="match status" value="1"/>
</dbReference>
<keyword evidence="3" id="KW-0813">Transport</keyword>
<dbReference type="InterPro" id="IPR058533">
    <property type="entry name" value="Cation_efflux_TM"/>
</dbReference>
<dbReference type="Proteomes" id="UP000051621">
    <property type="component" value="Unassembled WGS sequence"/>
</dbReference>
<dbReference type="InterPro" id="IPR036837">
    <property type="entry name" value="Cation_efflux_CTD_sf"/>
</dbReference>
<comment type="similarity">
    <text evidence="2">Belongs to the cation diffusion facilitator (CDF) transporter (TC 2.A.4) family. SLC30A subfamily.</text>
</comment>
<evidence type="ECO:0000259" key="10">
    <source>
        <dbReference type="Pfam" id="PF16916"/>
    </source>
</evidence>
<dbReference type="AlphaFoldDB" id="A0A0R1LWW0"/>
<dbReference type="PANTHER" id="PTHR11562">
    <property type="entry name" value="CATION EFFLUX PROTEIN/ ZINC TRANSPORTER"/>
    <property type="match status" value="1"/>
</dbReference>
<protein>
    <submittedName>
        <fullName evidence="11">Cation efflux protein</fullName>
    </submittedName>
</protein>
<evidence type="ECO:0000313" key="11">
    <source>
        <dbReference type="EMBL" id="KRL00156.1"/>
    </source>
</evidence>
<gene>
    <name evidence="11" type="ORF">FC81_GL000534</name>
</gene>
<dbReference type="Pfam" id="PF16916">
    <property type="entry name" value="ZT_dimer"/>
    <property type="match status" value="1"/>
</dbReference>
<dbReference type="EMBL" id="AZEF01000061">
    <property type="protein sequence ID" value="KRL00156.1"/>
    <property type="molecule type" value="Genomic_DNA"/>
</dbReference>
<keyword evidence="4 8" id="KW-0812">Transmembrane</keyword>
<dbReference type="InterPro" id="IPR050681">
    <property type="entry name" value="CDF/SLC30A"/>
</dbReference>
<dbReference type="InterPro" id="IPR027470">
    <property type="entry name" value="Cation_efflux_CTD"/>
</dbReference>
<keyword evidence="6" id="KW-0406">Ion transport</keyword>
<dbReference type="GO" id="GO:0005886">
    <property type="term" value="C:plasma membrane"/>
    <property type="evidence" value="ECO:0007669"/>
    <property type="project" value="TreeGrafter"/>
</dbReference>
<dbReference type="NCBIfam" id="TIGR01297">
    <property type="entry name" value="CDF"/>
    <property type="match status" value="1"/>
</dbReference>
<evidence type="ECO:0000256" key="2">
    <source>
        <dbReference type="ARBA" id="ARBA00008873"/>
    </source>
</evidence>
<dbReference type="InterPro" id="IPR027469">
    <property type="entry name" value="Cation_efflux_TMD_sf"/>
</dbReference>
<dbReference type="SUPFAM" id="SSF160240">
    <property type="entry name" value="Cation efflux protein cytoplasmic domain-like"/>
    <property type="match status" value="1"/>
</dbReference>
<evidence type="ECO:0000256" key="6">
    <source>
        <dbReference type="ARBA" id="ARBA00023065"/>
    </source>
</evidence>
<dbReference type="GO" id="GO:0005385">
    <property type="term" value="F:zinc ion transmembrane transporter activity"/>
    <property type="evidence" value="ECO:0007669"/>
    <property type="project" value="TreeGrafter"/>
</dbReference>
<sequence>MGQVNKYKERYGMPFKVGIGLNLIYIIFELLFGILFSSVALMTDAMHNLSDVFGLIVSWLAGIISFKEKTPKMTYGYKQATVLGAFANATFVLAAMVWIIIEAIINFNPQGSKQGLSVAGIALIGVVINFTTAFLFQKDSQEDLNIKGAFIHMAADGMISLGVVFSGLLISITGWGGIDSLTSILVAIIVIYSSWGLLRQSLSLLMAAVPEDMDIDQIIKVVKSFNEITDYHDLHVWGIGTNDVAMSIHISLEKQSDYADVLGRLTSNLKEIDKVTHTVVQVDCPQVENENDF</sequence>
<keyword evidence="5 8" id="KW-1133">Transmembrane helix</keyword>
<evidence type="ECO:0000256" key="8">
    <source>
        <dbReference type="SAM" id="Phobius"/>
    </source>
</evidence>
<feature type="domain" description="Cation efflux protein transmembrane" evidence="9">
    <location>
        <begin position="17"/>
        <end position="206"/>
    </location>
</feature>
<evidence type="ECO:0000256" key="7">
    <source>
        <dbReference type="ARBA" id="ARBA00023136"/>
    </source>
</evidence>
<evidence type="ECO:0000313" key="12">
    <source>
        <dbReference type="Proteomes" id="UP000051621"/>
    </source>
</evidence>
<feature type="transmembrane region" description="Helical" evidence="8">
    <location>
        <begin position="21"/>
        <end position="43"/>
    </location>
</feature>
<organism evidence="11 12">
    <name type="scientific">Liquorilactobacillus capillatus DSM 19910</name>
    <dbReference type="NCBI Taxonomy" id="1423731"/>
    <lineage>
        <taxon>Bacteria</taxon>
        <taxon>Bacillati</taxon>
        <taxon>Bacillota</taxon>
        <taxon>Bacilli</taxon>
        <taxon>Lactobacillales</taxon>
        <taxon>Lactobacillaceae</taxon>
        <taxon>Liquorilactobacillus</taxon>
    </lineage>
</organism>
<dbReference type="PANTHER" id="PTHR11562:SF17">
    <property type="entry name" value="RE54080P-RELATED"/>
    <property type="match status" value="1"/>
</dbReference>